<proteinExistence type="predicted"/>
<protein>
    <recommendedName>
        <fullName evidence="5">Glycine zipper family protein</fullName>
    </recommendedName>
</protein>
<gene>
    <name evidence="3" type="ORF">ACFSKV_01150</name>
</gene>
<evidence type="ECO:0000256" key="2">
    <source>
        <dbReference type="SAM" id="SignalP"/>
    </source>
</evidence>
<sequence>MDKFIILLIIMLTSPSLAFSQKAKQKPKDIYLVWVNKMDKSETIMGNLLDLGEDQIIMRTEGGTYLVIPVKEIRTLKFNEKDAAKKGAMRGGALGLAGAVIGGVVYLFSGEKSEDAGSEIGGFIAATVGLTAILAAYGAMQSSGKDSYLIKGRIDEYQKLRESLQRYVMKDEVIETGLEKTEHF</sequence>
<evidence type="ECO:0008006" key="5">
    <source>
        <dbReference type="Google" id="ProtNLM"/>
    </source>
</evidence>
<feature type="chain" id="PRO_5045143819" description="Glycine zipper family protein" evidence="2">
    <location>
        <begin position="19"/>
        <end position="184"/>
    </location>
</feature>
<name>A0ABW5B242_9BACT</name>
<organism evidence="3 4">
    <name type="scientific">Shivajiella indica</name>
    <dbReference type="NCBI Taxonomy" id="872115"/>
    <lineage>
        <taxon>Bacteria</taxon>
        <taxon>Pseudomonadati</taxon>
        <taxon>Bacteroidota</taxon>
        <taxon>Cytophagia</taxon>
        <taxon>Cytophagales</taxon>
        <taxon>Cyclobacteriaceae</taxon>
        <taxon>Shivajiella</taxon>
    </lineage>
</organism>
<reference evidence="4" key="1">
    <citation type="journal article" date="2019" name="Int. J. Syst. Evol. Microbiol.">
        <title>The Global Catalogue of Microorganisms (GCM) 10K type strain sequencing project: providing services to taxonomists for standard genome sequencing and annotation.</title>
        <authorList>
            <consortium name="The Broad Institute Genomics Platform"/>
            <consortium name="The Broad Institute Genome Sequencing Center for Infectious Disease"/>
            <person name="Wu L."/>
            <person name="Ma J."/>
        </authorList>
    </citation>
    <scope>NUCLEOTIDE SEQUENCE [LARGE SCALE GENOMIC DNA]</scope>
    <source>
        <strain evidence="4">KCTC 19812</strain>
    </source>
</reference>
<dbReference type="EMBL" id="JBHUIV010000003">
    <property type="protein sequence ID" value="MFD2200152.1"/>
    <property type="molecule type" value="Genomic_DNA"/>
</dbReference>
<keyword evidence="2" id="KW-0732">Signal</keyword>
<evidence type="ECO:0000313" key="4">
    <source>
        <dbReference type="Proteomes" id="UP001597414"/>
    </source>
</evidence>
<evidence type="ECO:0000256" key="1">
    <source>
        <dbReference type="SAM" id="Phobius"/>
    </source>
</evidence>
<comment type="caution">
    <text evidence="3">The sequence shown here is derived from an EMBL/GenBank/DDBJ whole genome shotgun (WGS) entry which is preliminary data.</text>
</comment>
<feature type="transmembrane region" description="Helical" evidence="1">
    <location>
        <begin position="120"/>
        <end position="140"/>
    </location>
</feature>
<accession>A0ABW5B242</accession>
<feature type="signal peptide" evidence="2">
    <location>
        <begin position="1"/>
        <end position="18"/>
    </location>
</feature>
<keyword evidence="1" id="KW-0472">Membrane</keyword>
<keyword evidence="4" id="KW-1185">Reference proteome</keyword>
<evidence type="ECO:0000313" key="3">
    <source>
        <dbReference type="EMBL" id="MFD2200152.1"/>
    </source>
</evidence>
<keyword evidence="1" id="KW-1133">Transmembrane helix</keyword>
<dbReference type="Proteomes" id="UP001597414">
    <property type="component" value="Unassembled WGS sequence"/>
</dbReference>
<feature type="transmembrane region" description="Helical" evidence="1">
    <location>
        <begin position="88"/>
        <end position="108"/>
    </location>
</feature>
<dbReference type="RefSeq" id="WP_380799733.1">
    <property type="nucleotide sequence ID" value="NZ_JBHUIV010000003.1"/>
</dbReference>
<keyword evidence="1" id="KW-0812">Transmembrane</keyword>